<evidence type="ECO:0000256" key="2">
    <source>
        <dbReference type="ARBA" id="ARBA00022723"/>
    </source>
</evidence>
<dbReference type="SMART" id="SM00066">
    <property type="entry name" value="GAL4"/>
    <property type="match status" value="1"/>
</dbReference>
<dbReference type="InterPro" id="IPR007219">
    <property type="entry name" value="XnlR_reg_dom"/>
</dbReference>
<feature type="domain" description="Zn(2)-C6 fungal-type" evidence="7">
    <location>
        <begin position="28"/>
        <end position="58"/>
    </location>
</feature>
<keyword evidence="3" id="KW-0805">Transcription regulation</keyword>
<dbReference type="Pfam" id="PF00172">
    <property type="entry name" value="Zn_clus"/>
    <property type="match status" value="1"/>
</dbReference>
<dbReference type="Gene3D" id="4.10.240.10">
    <property type="entry name" value="Zn(2)-C6 fungal-type DNA-binding domain"/>
    <property type="match status" value="1"/>
</dbReference>
<dbReference type="PANTHER" id="PTHR47338:SF10">
    <property type="entry name" value="TRANSCRIPTION FACTOR DOMAIN-CONTAINING PROTEIN-RELATED"/>
    <property type="match status" value="1"/>
</dbReference>
<name>A0AAV9GMP9_9PEZI</name>
<feature type="region of interest" description="Disordered" evidence="6">
    <location>
        <begin position="89"/>
        <end position="116"/>
    </location>
</feature>
<comment type="caution">
    <text evidence="8">The sequence shown here is derived from an EMBL/GenBank/DDBJ whole genome shotgun (WGS) entry which is preliminary data.</text>
</comment>
<keyword evidence="4" id="KW-0804">Transcription</keyword>
<accession>A0AAV9GMP9</accession>
<dbReference type="GO" id="GO:0005634">
    <property type="term" value="C:nucleus"/>
    <property type="evidence" value="ECO:0007669"/>
    <property type="project" value="UniProtKB-SubCell"/>
</dbReference>
<dbReference type="PROSITE" id="PS50048">
    <property type="entry name" value="ZN2_CY6_FUNGAL_2"/>
    <property type="match status" value="1"/>
</dbReference>
<proteinExistence type="predicted"/>
<evidence type="ECO:0000256" key="6">
    <source>
        <dbReference type="SAM" id="MobiDB-lite"/>
    </source>
</evidence>
<dbReference type="InterPro" id="IPR050815">
    <property type="entry name" value="TF_fung"/>
</dbReference>
<evidence type="ECO:0000256" key="3">
    <source>
        <dbReference type="ARBA" id="ARBA00023015"/>
    </source>
</evidence>
<feature type="compositionally biased region" description="Polar residues" evidence="6">
    <location>
        <begin position="683"/>
        <end position="693"/>
    </location>
</feature>
<feature type="compositionally biased region" description="Polar residues" evidence="6">
    <location>
        <begin position="1"/>
        <end position="16"/>
    </location>
</feature>
<dbReference type="PANTHER" id="PTHR47338">
    <property type="entry name" value="ZN(II)2CYS6 TRANSCRIPTION FACTOR (EUROFUNG)-RELATED"/>
    <property type="match status" value="1"/>
</dbReference>
<feature type="region of interest" description="Disordered" evidence="6">
    <location>
        <begin position="625"/>
        <end position="700"/>
    </location>
</feature>
<dbReference type="SMART" id="SM00906">
    <property type="entry name" value="Fungal_trans"/>
    <property type="match status" value="1"/>
</dbReference>
<evidence type="ECO:0000256" key="4">
    <source>
        <dbReference type="ARBA" id="ARBA00023163"/>
    </source>
</evidence>
<comment type="subcellular location">
    <subcellularLocation>
        <location evidence="1">Nucleus</location>
    </subcellularLocation>
</comment>
<keyword evidence="9" id="KW-1185">Reference proteome</keyword>
<feature type="compositionally biased region" description="Pro residues" evidence="6">
    <location>
        <begin position="138"/>
        <end position="147"/>
    </location>
</feature>
<feature type="compositionally biased region" description="Low complexity" evidence="6">
    <location>
        <begin position="148"/>
        <end position="164"/>
    </location>
</feature>
<evidence type="ECO:0000313" key="8">
    <source>
        <dbReference type="EMBL" id="KAK4448588.1"/>
    </source>
</evidence>
<dbReference type="SUPFAM" id="SSF57701">
    <property type="entry name" value="Zn2/Cys6 DNA-binding domain"/>
    <property type="match status" value="1"/>
</dbReference>
<dbReference type="InterPro" id="IPR036864">
    <property type="entry name" value="Zn2-C6_fun-type_DNA-bd_sf"/>
</dbReference>
<keyword evidence="5" id="KW-0539">Nucleus</keyword>
<evidence type="ECO:0000256" key="5">
    <source>
        <dbReference type="ARBA" id="ARBA00023242"/>
    </source>
</evidence>
<evidence type="ECO:0000259" key="7">
    <source>
        <dbReference type="PROSITE" id="PS50048"/>
    </source>
</evidence>
<dbReference type="Proteomes" id="UP001321760">
    <property type="component" value="Unassembled WGS sequence"/>
</dbReference>
<dbReference type="Pfam" id="PF04082">
    <property type="entry name" value="Fungal_trans"/>
    <property type="match status" value="1"/>
</dbReference>
<dbReference type="GO" id="GO:0008270">
    <property type="term" value="F:zinc ion binding"/>
    <property type="evidence" value="ECO:0007669"/>
    <property type="project" value="InterPro"/>
</dbReference>
<dbReference type="PROSITE" id="PS00463">
    <property type="entry name" value="ZN2_CY6_FUNGAL_1"/>
    <property type="match status" value="1"/>
</dbReference>
<reference evidence="8" key="1">
    <citation type="journal article" date="2023" name="Mol. Phylogenet. Evol.">
        <title>Genome-scale phylogeny and comparative genomics of the fungal order Sordariales.</title>
        <authorList>
            <person name="Hensen N."/>
            <person name="Bonometti L."/>
            <person name="Westerberg I."/>
            <person name="Brannstrom I.O."/>
            <person name="Guillou S."/>
            <person name="Cros-Aarteil S."/>
            <person name="Calhoun S."/>
            <person name="Haridas S."/>
            <person name="Kuo A."/>
            <person name="Mondo S."/>
            <person name="Pangilinan J."/>
            <person name="Riley R."/>
            <person name="LaButti K."/>
            <person name="Andreopoulos B."/>
            <person name="Lipzen A."/>
            <person name="Chen C."/>
            <person name="Yan M."/>
            <person name="Daum C."/>
            <person name="Ng V."/>
            <person name="Clum A."/>
            <person name="Steindorff A."/>
            <person name="Ohm R.A."/>
            <person name="Martin F."/>
            <person name="Silar P."/>
            <person name="Natvig D.O."/>
            <person name="Lalanne C."/>
            <person name="Gautier V."/>
            <person name="Ament-Velasquez S.L."/>
            <person name="Kruys A."/>
            <person name="Hutchinson M.I."/>
            <person name="Powell A.J."/>
            <person name="Barry K."/>
            <person name="Miller A.N."/>
            <person name="Grigoriev I.V."/>
            <person name="Debuchy R."/>
            <person name="Gladieux P."/>
            <person name="Hiltunen Thoren M."/>
            <person name="Johannesson H."/>
        </authorList>
    </citation>
    <scope>NUCLEOTIDE SEQUENCE</scope>
    <source>
        <strain evidence="8">PSN243</strain>
    </source>
</reference>
<protein>
    <submittedName>
        <fullName evidence="8">Transcriptional activator protein acu-15</fullName>
    </submittedName>
</protein>
<evidence type="ECO:0000313" key="9">
    <source>
        <dbReference type="Proteomes" id="UP001321760"/>
    </source>
</evidence>
<feature type="region of interest" description="Disordered" evidence="6">
    <location>
        <begin position="1"/>
        <end position="22"/>
    </location>
</feature>
<keyword evidence="2" id="KW-0479">Metal-binding</keyword>
<feature type="compositionally biased region" description="Pro residues" evidence="6">
    <location>
        <begin position="628"/>
        <end position="640"/>
    </location>
</feature>
<dbReference type="InterPro" id="IPR001138">
    <property type="entry name" value="Zn2Cys6_DnaBD"/>
</dbReference>
<dbReference type="GO" id="GO:0000981">
    <property type="term" value="F:DNA-binding transcription factor activity, RNA polymerase II-specific"/>
    <property type="evidence" value="ECO:0007669"/>
    <property type="project" value="InterPro"/>
</dbReference>
<evidence type="ECO:0000256" key="1">
    <source>
        <dbReference type="ARBA" id="ARBA00004123"/>
    </source>
</evidence>
<reference evidence="8" key="2">
    <citation type="submission" date="2023-05" db="EMBL/GenBank/DDBJ databases">
        <authorList>
            <consortium name="Lawrence Berkeley National Laboratory"/>
            <person name="Steindorff A."/>
            <person name="Hensen N."/>
            <person name="Bonometti L."/>
            <person name="Westerberg I."/>
            <person name="Brannstrom I.O."/>
            <person name="Guillou S."/>
            <person name="Cros-Aarteil S."/>
            <person name="Calhoun S."/>
            <person name="Haridas S."/>
            <person name="Kuo A."/>
            <person name="Mondo S."/>
            <person name="Pangilinan J."/>
            <person name="Riley R."/>
            <person name="Labutti K."/>
            <person name="Andreopoulos B."/>
            <person name="Lipzen A."/>
            <person name="Chen C."/>
            <person name="Yanf M."/>
            <person name="Daum C."/>
            <person name="Ng V."/>
            <person name="Clum A."/>
            <person name="Ohm R."/>
            <person name="Martin F."/>
            <person name="Silar P."/>
            <person name="Natvig D."/>
            <person name="Lalanne C."/>
            <person name="Gautier V."/>
            <person name="Ament-Velasquez S.L."/>
            <person name="Kruys A."/>
            <person name="Hutchinson M.I."/>
            <person name="Powell A.J."/>
            <person name="Barry K."/>
            <person name="Miller A.N."/>
            <person name="Grigoriev I.V."/>
            <person name="Debuchy R."/>
            <person name="Gladieux P."/>
            <person name="Thoren M.H."/>
            <person name="Johannesson H."/>
        </authorList>
    </citation>
    <scope>NUCLEOTIDE SEQUENCE</scope>
    <source>
        <strain evidence="8">PSN243</strain>
    </source>
</reference>
<sequence>MSTSPEDAPTGSSGSTDHSDPAVVEPLACTSCRSRKLKCDRRKPICARCAKVKGECIYPESRRKPAFKRRNVKELEERLAQVEGFLKNAGKPPRVVPFGDGSGGLGDLPSIPPAAGTSVDSELNDLFFTSNFDTSPQDPNPNPPPAFPSQQHHSSSPSTESPGSYDQPSGELFGLGRFESLPPHEMIEELHTIFFETQQSYIPLIHQARYTQAFYATAPHMRPPMALQYAIWAMAANGHEKYGRYYDIFYRRARQYLENDELKGYGEHFVTLAHAQAWALVGTNEARSMHFTKAAMSSARCVRLVEMMGYHRLDDPNKEDNPMSWTTDPPKDLVELEERRRVFWGVFCMDAHATISTGWPTLVDLSQVTTHLPCSEESFSTGAPEKTATLKAVLGGFQYSTFAATVVTCHVFTQLLKHVHRPLPDDSPQDYAGGKYWKRHRELDNTLSSSFMFLPERFRLPKNCRDPVAIYQNLNLHASVICLHNSACDKVDKYKLPGHVKQASRTRCLTAAYEIVNIMKLTSHVTTRYKTPLVALSLYCAASVLIAHARENPEKGDKDSLAFLVSCMAAIGRQHVITRAYLNHLILDMQNSGIETLVSFLNTCKLNSGCGYSIPLLARSAAGFGSQPQPPLPLSRPHPPLGLDGSCGLDHGREKKGCPSATETFSSHLGDTDAPGSKRKRTSGPSEASSSPPTGDVPLQFSTQNLFQRSAPSMNRAAPTDPSIDCGGANMWTNIIREGTGISTDKPVRLPHRGNTPLSSNYNDGQTKAPALGAQEALLQFAMTGSAEFLFEQTVAPTQLSSTTAATAPARNVPDLASADLMADTENPFEGLDSQWDNLVDPELFSQMTASVMANNGNTGQDGLNGLQDASDQWTQLLSDATNGWDGAAAAAGRGRGDS</sequence>
<dbReference type="AlphaFoldDB" id="A0AAV9GMP9"/>
<feature type="region of interest" description="Disordered" evidence="6">
    <location>
        <begin position="742"/>
        <end position="764"/>
    </location>
</feature>
<feature type="region of interest" description="Disordered" evidence="6">
    <location>
        <begin position="128"/>
        <end position="174"/>
    </location>
</feature>
<dbReference type="CDD" id="cd12148">
    <property type="entry name" value="fungal_TF_MHR"/>
    <property type="match status" value="1"/>
</dbReference>
<dbReference type="GO" id="GO:0006351">
    <property type="term" value="P:DNA-templated transcription"/>
    <property type="evidence" value="ECO:0007669"/>
    <property type="project" value="InterPro"/>
</dbReference>
<dbReference type="GO" id="GO:0003677">
    <property type="term" value="F:DNA binding"/>
    <property type="evidence" value="ECO:0007669"/>
    <property type="project" value="InterPro"/>
</dbReference>
<dbReference type="EMBL" id="MU865942">
    <property type="protein sequence ID" value="KAK4448588.1"/>
    <property type="molecule type" value="Genomic_DNA"/>
</dbReference>
<dbReference type="CDD" id="cd00067">
    <property type="entry name" value="GAL4"/>
    <property type="match status" value="1"/>
</dbReference>
<feature type="compositionally biased region" description="Polar residues" evidence="6">
    <location>
        <begin position="128"/>
        <end position="137"/>
    </location>
</feature>
<gene>
    <name evidence="8" type="ORF">QBC34DRAFT_426338</name>
</gene>
<organism evidence="8 9">
    <name type="scientific">Podospora aff. communis PSN243</name>
    <dbReference type="NCBI Taxonomy" id="3040156"/>
    <lineage>
        <taxon>Eukaryota</taxon>
        <taxon>Fungi</taxon>
        <taxon>Dikarya</taxon>
        <taxon>Ascomycota</taxon>
        <taxon>Pezizomycotina</taxon>
        <taxon>Sordariomycetes</taxon>
        <taxon>Sordariomycetidae</taxon>
        <taxon>Sordariales</taxon>
        <taxon>Podosporaceae</taxon>
        <taxon>Podospora</taxon>
    </lineage>
</organism>